<protein>
    <submittedName>
        <fullName evidence="2">Uncharacterized protein</fullName>
    </submittedName>
</protein>
<dbReference type="AlphaFoldDB" id="A0A2M8KYB2"/>
<dbReference type="InterPro" id="IPR014509">
    <property type="entry name" value="YjdF-like"/>
</dbReference>
<feature type="transmembrane region" description="Helical" evidence="1">
    <location>
        <begin position="42"/>
        <end position="64"/>
    </location>
</feature>
<dbReference type="Pfam" id="PF09997">
    <property type="entry name" value="DUF2238"/>
    <property type="match status" value="1"/>
</dbReference>
<accession>A0A2M8KYB2</accession>
<comment type="caution">
    <text evidence="2">The sequence shown here is derived from an EMBL/GenBank/DDBJ whole genome shotgun (WGS) entry which is preliminary data.</text>
</comment>
<gene>
    <name evidence="2" type="ORF">COU90_00275</name>
</gene>
<dbReference type="Proteomes" id="UP000229098">
    <property type="component" value="Unassembled WGS sequence"/>
</dbReference>
<keyword evidence="1" id="KW-0472">Membrane</keyword>
<evidence type="ECO:0000256" key="1">
    <source>
        <dbReference type="SAM" id="Phobius"/>
    </source>
</evidence>
<keyword evidence="1" id="KW-1133">Transmembrane helix</keyword>
<sequence length="202" mass="23905">MHIILSRHRWFIPIGLMVYWSVFISLWGFWGWNNAVLFSQWWLFDTLGHAFFGFGGTLTFLYFYRNYTLRGWFLFEGRKFLVMAIVTAVAFTGVLWEFFEGAWDLAHLGETSHINAQAASLDTTIDILTETFVSFLTMLGYVGVNKLYEKKYPDEHLRFEIEKLEALSSHLVSEILSHKRNARKNIYRRVRKKLRCILRSKQ</sequence>
<name>A0A2M8KYB2_9BACT</name>
<evidence type="ECO:0000313" key="2">
    <source>
        <dbReference type="EMBL" id="PJE64883.1"/>
    </source>
</evidence>
<dbReference type="EMBL" id="PFEF01000002">
    <property type="protein sequence ID" value="PJE64883.1"/>
    <property type="molecule type" value="Genomic_DNA"/>
</dbReference>
<organism evidence="2 3">
    <name type="scientific">Candidatus Ryanbacteria bacterium CG10_big_fil_rev_8_21_14_0_10_43_42</name>
    <dbReference type="NCBI Taxonomy" id="1974864"/>
    <lineage>
        <taxon>Bacteria</taxon>
        <taxon>Candidatus Ryaniibacteriota</taxon>
    </lineage>
</organism>
<feature type="transmembrane region" description="Helical" evidence="1">
    <location>
        <begin position="12"/>
        <end position="30"/>
    </location>
</feature>
<keyword evidence="1" id="KW-0812">Transmembrane</keyword>
<evidence type="ECO:0000313" key="3">
    <source>
        <dbReference type="Proteomes" id="UP000229098"/>
    </source>
</evidence>
<proteinExistence type="predicted"/>
<feature type="transmembrane region" description="Helical" evidence="1">
    <location>
        <begin position="131"/>
        <end position="148"/>
    </location>
</feature>
<feature type="transmembrane region" description="Helical" evidence="1">
    <location>
        <begin position="80"/>
        <end position="99"/>
    </location>
</feature>
<reference evidence="3" key="1">
    <citation type="submission" date="2017-09" db="EMBL/GenBank/DDBJ databases">
        <title>Depth-based differentiation of microbial function through sediment-hosted aquifers and enrichment of novel symbionts in the deep terrestrial subsurface.</title>
        <authorList>
            <person name="Probst A.J."/>
            <person name="Ladd B."/>
            <person name="Jarett J.K."/>
            <person name="Geller-Mcgrath D.E."/>
            <person name="Sieber C.M.K."/>
            <person name="Emerson J.B."/>
            <person name="Anantharaman K."/>
            <person name="Thomas B.C."/>
            <person name="Malmstrom R."/>
            <person name="Stieglmeier M."/>
            <person name="Klingl A."/>
            <person name="Woyke T."/>
            <person name="Ryan C.M."/>
            <person name="Banfield J.F."/>
        </authorList>
    </citation>
    <scope>NUCLEOTIDE SEQUENCE [LARGE SCALE GENOMIC DNA]</scope>
</reference>